<evidence type="ECO:0008006" key="3">
    <source>
        <dbReference type="Google" id="ProtNLM"/>
    </source>
</evidence>
<dbReference type="Proteomes" id="UP001476282">
    <property type="component" value="Unassembled WGS sequence"/>
</dbReference>
<gene>
    <name evidence="1" type="ORF">Hsar01_00843</name>
</gene>
<evidence type="ECO:0000313" key="1">
    <source>
        <dbReference type="EMBL" id="GAA5481632.1"/>
    </source>
</evidence>
<organism evidence="1 2">
    <name type="scientific">Haloferula sargassicola</name>
    <dbReference type="NCBI Taxonomy" id="490096"/>
    <lineage>
        <taxon>Bacteria</taxon>
        <taxon>Pseudomonadati</taxon>
        <taxon>Verrucomicrobiota</taxon>
        <taxon>Verrucomicrobiia</taxon>
        <taxon>Verrucomicrobiales</taxon>
        <taxon>Verrucomicrobiaceae</taxon>
        <taxon>Haloferula</taxon>
    </lineage>
</organism>
<dbReference type="EMBL" id="BAABRI010000004">
    <property type="protein sequence ID" value="GAA5481632.1"/>
    <property type="molecule type" value="Genomic_DNA"/>
</dbReference>
<dbReference type="RefSeq" id="WP_353565784.1">
    <property type="nucleotide sequence ID" value="NZ_BAABRI010000004.1"/>
</dbReference>
<name>A0ABP9UJR4_9BACT</name>
<sequence length="159" mass="17561">MNTMNLTKTMIALTLTTGFAAADDDGRELSLADCPAAVRTTIEAQARDGRIEEVEHHAIGDQALYIAEVDLPKDLDLKIHVRENGTLVKTVEDVPHDKAPRFLGQLATERNGRLEDIEKETAGEKVIWHVEIDRAGQPDLNLIVDASGNLVRETEDHDD</sequence>
<comment type="caution">
    <text evidence="1">The sequence shown here is derived from an EMBL/GenBank/DDBJ whole genome shotgun (WGS) entry which is preliminary data.</text>
</comment>
<accession>A0ABP9UJR4</accession>
<reference evidence="1 2" key="1">
    <citation type="submission" date="2024-02" db="EMBL/GenBank/DDBJ databases">
        <title>Haloferula sargassicola NBRC 104335.</title>
        <authorList>
            <person name="Ichikawa N."/>
            <person name="Katano-Makiyama Y."/>
            <person name="Hidaka K."/>
        </authorList>
    </citation>
    <scope>NUCLEOTIDE SEQUENCE [LARGE SCALE GENOMIC DNA]</scope>
    <source>
        <strain evidence="1 2">NBRC 104335</strain>
    </source>
</reference>
<proteinExistence type="predicted"/>
<evidence type="ECO:0000313" key="2">
    <source>
        <dbReference type="Proteomes" id="UP001476282"/>
    </source>
</evidence>
<dbReference type="Gene3D" id="3.10.450.360">
    <property type="match status" value="1"/>
</dbReference>
<keyword evidence="2" id="KW-1185">Reference proteome</keyword>
<protein>
    <recommendedName>
        <fullName evidence="3">PepSY domain-containing protein</fullName>
    </recommendedName>
</protein>